<protein>
    <submittedName>
        <fullName evidence="2">Uncharacterized protein</fullName>
    </submittedName>
</protein>
<feature type="region of interest" description="Disordered" evidence="1">
    <location>
        <begin position="22"/>
        <end position="55"/>
    </location>
</feature>
<dbReference type="AlphaFoldDB" id="A0A9P4H783"/>
<name>A0A9P4H783_9PLEO</name>
<keyword evidence="3" id="KW-1185">Reference proteome</keyword>
<comment type="caution">
    <text evidence="2">The sequence shown here is derived from an EMBL/GenBank/DDBJ whole genome shotgun (WGS) entry which is preliminary data.</text>
</comment>
<reference evidence="2" key="1">
    <citation type="journal article" date="2020" name="Stud. Mycol.">
        <title>101 Dothideomycetes genomes: a test case for predicting lifestyles and emergence of pathogens.</title>
        <authorList>
            <person name="Haridas S."/>
            <person name="Albert R."/>
            <person name="Binder M."/>
            <person name="Bloem J."/>
            <person name="Labutti K."/>
            <person name="Salamov A."/>
            <person name="Andreopoulos B."/>
            <person name="Baker S."/>
            <person name="Barry K."/>
            <person name="Bills G."/>
            <person name="Bluhm B."/>
            <person name="Cannon C."/>
            <person name="Castanera R."/>
            <person name="Culley D."/>
            <person name="Daum C."/>
            <person name="Ezra D."/>
            <person name="Gonzalez J."/>
            <person name="Henrissat B."/>
            <person name="Kuo A."/>
            <person name="Liang C."/>
            <person name="Lipzen A."/>
            <person name="Lutzoni F."/>
            <person name="Magnuson J."/>
            <person name="Mondo S."/>
            <person name="Nolan M."/>
            <person name="Ohm R."/>
            <person name="Pangilinan J."/>
            <person name="Park H.-J."/>
            <person name="Ramirez L."/>
            <person name="Alfaro M."/>
            <person name="Sun H."/>
            <person name="Tritt A."/>
            <person name="Yoshinaga Y."/>
            <person name="Zwiers L.-H."/>
            <person name="Turgeon B."/>
            <person name="Goodwin S."/>
            <person name="Spatafora J."/>
            <person name="Crous P."/>
            <person name="Grigoriev I."/>
        </authorList>
    </citation>
    <scope>NUCLEOTIDE SEQUENCE</scope>
    <source>
        <strain evidence="2">CBS 110217</strain>
    </source>
</reference>
<evidence type="ECO:0000256" key="1">
    <source>
        <dbReference type="SAM" id="MobiDB-lite"/>
    </source>
</evidence>
<sequence>MSQYPLPSHALHLLRSNAALTAPGRPDAIDGPNLPNTGYPAHPYTAVPPTSPSSSITPHEYNTYAYIDHLVRNAYPDHLTDSPHQTLIGRTSTGTFRTAVITSVDGEPAFRVLPQEGATRPEALQKLVDVLEGKAERQIARVEMLVAQREGEIAEMEAQGEAHRAELQRRVAMIRGLARRAQEGDVNVQQARDGDINMDHASGPGSAQEYL</sequence>
<organism evidence="2 3">
    <name type="scientific">Setomelanomma holmii</name>
    <dbReference type="NCBI Taxonomy" id="210430"/>
    <lineage>
        <taxon>Eukaryota</taxon>
        <taxon>Fungi</taxon>
        <taxon>Dikarya</taxon>
        <taxon>Ascomycota</taxon>
        <taxon>Pezizomycotina</taxon>
        <taxon>Dothideomycetes</taxon>
        <taxon>Pleosporomycetidae</taxon>
        <taxon>Pleosporales</taxon>
        <taxon>Pleosporineae</taxon>
        <taxon>Phaeosphaeriaceae</taxon>
        <taxon>Setomelanomma</taxon>
    </lineage>
</organism>
<accession>A0A9P4H783</accession>
<dbReference type="Proteomes" id="UP000799777">
    <property type="component" value="Unassembled WGS sequence"/>
</dbReference>
<evidence type="ECO:0000313" key="2">
    <source>
        <dbReference type="EMBL" id="KAF2028827.1"/>
    </source>
</evidence>
<gene>
    <name evidence="2" type="ORF">EK21DRAFT_113520</name>
</gene>
<feature type="region of interest" description="Disordered" evidence="1">
    <location>
        <begin position="182"/>
        <end position="211"/>
    </location>
</feature>
<proteinExistence type="predicted"/>
<evidence type="ECO:0000313" key="3">
    <source>
        <dbReference type="Proteomes" id="UP000799777"/>
    </source>
</evidence>
<dbReference type="EMBL" id="ML978208">
    <property type="protein sequence ID" value="KAF2028827.1"/>
    <property type="molecule type" value="Genomic_DNA"/>
</dbReference>